<protein>
    <recommendedName>
        <fullName evidence="4">Phage tail collar domain-containing protein</fullName>
    </recommendedName>
</protein>
<keyword evidence="1" id="KW-0812">Transmembrane</keyword>
<organism evidence="2 3">
    <name type="scientific">Megamonas funiformis YIT 11815</name>
    <dbReference type="NCBI Taxonomy" id="742816"/>
    <lineage>
        <taxon>Bacteria</taxon>
        <taxon>Bacillati</taxon>
        <taxon>Bacillota</taxon>
        <taxon>Negativicutes</taxon>
        <taxon>Selenomonadales</taxon>
        <taxon>Selenomonadaceae</taxon>
        <taxon>Megamonas</taxon>
    </lineage>
</organism>
<sequence>MNKKRPANMVVSAMLATIIFIIIANCFMNLWGNSFTTLTAAKTATQAQAYSDIVSEKIKLEGTDAEEVTTKTKLSEITGNDSDDDWFYTYEIENETEDDNGNVFKVASIKIYKDDENSPRYSTEIPLSSLGSSFSVPIGGIIAYTGALNALPLNYHLCDGTDGTPDLRDRFIVGAGSSYNLNTIGGTSTNILALNQLPNLADFLNKTIAVQGNNQVNGSNNLVSNLPIRAWSWEYFQKNEGNTHGYFKNAFATIPGTSNSFGQPIENKPPYMALYWVMRIK</sequence>
<reference evidence="2 3" key="1">
    <citation type="submission" date="2012-01" db="EMBL/GenBank/DDBJ databases">
        <title>The Genome Sequence of Megamonas funiformis YIT 11815.</title>
        <authorList>
            <consortium name="The Broad Institute Genome Sequencing Platform"/>
            <person name="Earl A."/>
            <person name="Ward D."/>
            <person name="Feldgarden M."/>
            <person name="Gevers D."/>
            <person name="Morotomi M."/>
            <person name="Young S.K."/>
            <person name="Zeng Q."/>
            <person name="Gargeya S."/>
            <person name="Fitzgerald M."/>
            <person name="Haas B."/>
            <person name="Abouelleil A."/>
            <person name="Alvarado L."/>
            <person name="Arachchi H.M."/>
            <person name="Berlin A."/>
            <person name="Chapman S.B."/>
            <person name="Gearin G."/>
            <person name="Goldberg J."/>
            <person name="Griggs A."/>
            <person name="Gujja S."/>
            <person name="Hansen M."/>
            <person name="Heiman D."/>
            <person name="Howarth C."/>
            <person name="Larimer J."/>
            <person name="Lui A."/>
            <person name="MacDonald P.J.P."/>
            <person name="McCowen C."/>
            <person name="Montmayeur A."/>
            <person name="Murphy C."/>
            <person name="Neiman D."/>
            <person name="Pearson M."/>
            <person name="Priest M."/>
            <person name="Roberts A."/>
            <person name="Saif S."/>
            <person name="Shea T."/>
            <person name="Sisk P."/>
            <person name="Stolte C."/>
            <person name="Sykes S."/>
            <person name="Wortman J."/>
            <person name="Nusbaum C."/>
            <person name="Birren B."/>
        </authorList>
    </citation>
    <scope>NUCLEOTIDE SEQUENCE [LARGE SCALE GENOMIC DNA]</scope>
    <source>
        <strain evidence="2 3">YIT 11815</strain>
    </source>
</reference>
<keyword evidence="1" id="KW-1133">Transmembrane helix</keyword>
<dbReference type="RefSeq" id="WP_008537536.1">
    <property type="nucleotide sequence ID" value="NZ_JH601090.1"/>
</dbReference>
<keyword evidence="3" id="KW-1185">Reference proteome</keyword>
<dbReference type="CDD" id="cd22641">
    <property type="entry name" value="C24-like"/>
    <property type="match status" value="1"/>
</dbReference>
<evidence type="ECO:0000313" key="2">
    <source>
        <dbReference type="EMBL" id="EHR38891.1"/>
    </source>
</evidence>
<feature type="transmembrane region" description="Helical" evidence="1">
    <location>
        <begin position="7"/>
        <end position="31"/>
    </location>
</feature>
<keyword evidence="1" id="KW-0472">Membrane</keyword>
<proteinExistence type="predicted"/>
<name>A0ABN0EKW2_9FIRM</name>
<evidence type="ECO:0000256" key="1">
    <source>
        <dbReference type="SAM" id="Phobius"/>
    </source>
</evidence>
<dbReference type="GeneID" id="62778951"/>
<dbReference type="Proteomes" id="UP000005963">
    <property type="component" value="Unassembled WGS sequence"/>
</dbReference>
<evidence type="ECO:0008006" key="4">
    <source>
        <dbReference type="Google" id="ProtNLM"/>
    </source>
</evidence>
<comment type="caution">
    <text evidence="2">The sequence shown here is derived from an EMBL/GenBank/DDBJ whole genome shotgun (WGS) entry which is preliminary data.</text>
</comment>
<dbReference type="SUPFAM" id="SSF88874">
    <property type="entry name" value="Receptor-binding domain of short tail fibre protein gp12"/>
    <property type="match status" value="1"/>
</dbReference>
<gene>
    <name evidence="2" type="ORF">HMPREF9454_00341</name>
</gene>
<accession>A0ABN0EKW2</accession>
<dbReference type="EMBL" id="ADMB01000015">
    <property type="protein sequence ID" value="EHR38891.1"/>
    <property type="molecule type" value="Genomic_DNA"/>
</dbReference>
<evidence type="ECO:0000313" key="3">
    <source>
        <dbReference type="Proteomes" id="UP000005963"/>
    </source>
</evidence>